<dbReference type="Gene3D" id="2.120.10.30">
    <property type="entry name" value="TolB, C-terminal domain"/>
    <property type="match status" value="1"/>
</dbReference>
<name>A0A6S5TB44_PSEPU</name>
<dbReference type="RefSeq" id="WP_090346494.1">
    <property type="nucleotide sequence ID" value="NZ_AP022055.1"/>
</dbReference>
<protein>
    <submittedName>
        <fullName evidence="1">Uncharacterized protein</fullName>
    </submittedName>
</protein>
<accession>A0A6S5TB44</accession>
<evidence type="ECO:0000313" key="2">
    <source>
        <dbReference type="Proteomes" id="UP000515680"/>
    </source>
</evidence>
<organism evidence="1 2">
    <name type="scientific">Pseudomonas putida</name>
    <name type="common">Arthrobacter siderocapsulatus</name>
    <dbReference type="NCBI Taxonomy" id="303"/>
    <lineage>
        <taxon>Bacteria</taxon>
        <taxon>Pseudomonadati</taxon>
        <taxon>Pseudomonadota</taxon>
        <taxon>Gammaproteobacteria</taxon>
        <taxon>Pseudomonadales</taxon>
        <taxon>Pseudomonadaceae</taxon>
        <taxon>Pseudomonas</taxon>
    </lineage>
</organism>
<reference evidence="1 2" key="1">
    <citation type="submission" date="2019-12" db="EMBL/GenBank/DDBJ databases">
        <title>complete genome sequences of Pseudomonas putida str. WP8-W18-CRE-01 isolated from wastewater treatment plant effluent.</title>
        <authorList>
            <person name="Sekizuka T."/>
            <person name="Itokawa K."/>
            <person name="Yatsu K."/>
            <person name="Inamine Y."/>
            <person name="Kuroda M."/>
        </authorList>
    </citation>
    <scope>NUCLEOTIDE SEQUENCE [LARGE SCALE GENOMIC DNA]</scope>
    <source>
        <strain evidence="1 2">WP8-W18-CRE-01</strain>
    </source>
</reference>
<proteinExistence type="predicted"/>
<sequence length="303" mass="32614">MARALRVRAVKVLLAGTAGVLASALGFFAWQSFYPVQAADGWGVQVLHRSVDKAASLLPQADGSLLVSRELDDGRGSILKITAEGDRVVMIEGLSKPDGMVAAQGGWVFSQEGGRAPVSLARDGQVTHLFDGESVQGLWNDGDYLYAIEDRKGNGRLMRYDWHSGQLDILRSGLTETEGLTRCSDGRLLYTEKGAGQIRALSEDGQDPVVASGLRNPTFLLCDQRGLWISEDSTHRARLLRIDAQGQRHTVLTFLKAPQAIVPDGKGGYLLAEGGRDRVLRLTPPIDTNTAQAQDVAPDVPGA</sequence>
<dbReference type="InterPro" id="IPR011042">
    <property type="entry name" value="6-blade_b-propeller_TolB-like"/>
</dbReference>
<dbReference type="EMBL" id="AP022227">
    <property type="protein sequence ID" value="BBT40381.1"/>
    <property type="molecule type" value="Genomic_DNA"/>
</dbReference>
<dbReference type="Proteomes" id="UP000515680">
    <property type="component" value="Chromosome"/>
</dbReference>
<dbReference type="SUPFAM" id="SSF101898">
    <property type="entry name" value="NHL repeat"/>
    <property type="match status" value="1"/>
</dbReference>
<evidence type="ECO:0000313" key="1">
    <source>
        <dbReference type="EMBL" id="BBT40381.1"/>
    </source>
</evidence>
<dbReference type="AlphaFoldDB" id="A0A6S5TB44"/>
<gene>
    <name evidence="1" type="ORF">WP8W18C01_27220</name>
</gene>